<proteinExistence type="inferred from homology"/>
<evidence type="ECO:0000256" key="4">
    <source>
        <dbReference type="ARBA" id="ARBA00022801"/>
    </source>
</evidence>
<evidence type="ECO:0000256" key="7">
    <source>
        <dbReference type="SAM" id="MobiDB-lite"/>
    </source>
</evidence>
<dbReference type="Proteomes" id="UP000292385">
    <property type="component" value="Unassembled WGS sequence"/>
</dbReference>
<keyword evidence="9" id="KW-1185">Reference proteome</keyword>
<protein>
    <submittedName>
        <fullName evidence="8">Very short patch repair endonuclease</fullName>
    </submittedName>
</protein>
<keyword evidence="1" id="KW-0540">Nuclease</keyword>
<organism evidence="8 9">
    <name type="scientific">Kribbella speibonae</name>
    <dbReference type="NCBI Taxonomy" id="1572660"/>
    <lineage>
        <taxon>Bacteria</taxon>
        <taxon>Bacillati</taxon>
        <taxon>Actinomycetota</taxon>
        <taxon>Actinomycetes</taxon>
        <taxon>Propionibacteriales</taxon>
        <taxon>Kribbellaceae</taxon>
        <taxon>Kribbella</taxon>
    </lineage>
</organism>
<comment type="caution">
    <text evidence="8">The sequence shown here is derived from an EMBL/GenBank/DDBJ whole genome shotgun (WGS) entry which is preliminary data.</text>
</comment>
<dbReference type="SUPFAM" id="SSF52980">
    <property type="entry name" value="Restriction endonuclease-like"/>
    <property type="match status" value="1"/>
</dbReference>
<gene>
    <name evidence="8" type="ORF">E0H58_19860</name>
</gene>
<dbReference type="GO" id="GO:0004519">
    <property type="term" value="F:endonuclease activity"/>
    <property type="evidence" value="ECO:0007669"/>
    <property type="project" value="UniProtKB-KW"/>
</dbReference>
<dbReference type="Pfam" id="PF03852">
    <property type="entry name" value="Vsr"/>
    <property type="match status" value="1"/>
</dbReference>
<evidence type="ECO:0000256" key="3">
    <source>
        <dbReference type="ARBA" id="ARBA00022763"/>
    </source>
</evidence>
<keyword evidence="4" id="KW-0378">Hydrolase</keyword>
<evidence type="ECO:0000256" key="6">
    <source>
        <dbReference type="ARBA" id="ARBA00029466"/>
    </source>
</evidence>
<dbReference type="InterPro" id="IPR004603">
    <property type="entry name" value="DNA_mismatch_endonuc_vsr"/>
</dbReference>
<dbReference type="EMBL" id="SJJY01000004">
    <property type="protein sequence ID" value="TCC22649.1"/>
    <property type="molecule type" value="Genomic_DNA"/>
</dbReference>
<evidence type="ECO:0000313" key="9">
    <source>
        <dbReference type="Proteomes" id="UP000292385"/>
    </source>
</evidence>
<evidence type="ECO:0000256" key="1">
    <source>
        <dbReference type="ARBA" id="ARBA00022722"/>
    </source>
</evidence>
<evidence type="ECO:0000256" key="2">
    <source>
        <dbReference type="ARBA" id="ARBA00022759"/>
    </source>
</evidence>
<keyword evidence="2 8" id="KW-0255">Endonuclease</keyword>
<feature type="compositionally biased region" description="Basic and acidic residues" evidence="7">
    <location>
        <begin position="136"/>
        <end position="145"/>
    </location>
</feature>
<keyword evidence="3" id="KW-0227">DNA damage</keyword>
<reference evidence="8 9" key="1">
    <citation type="submission" date="2019-02" db="EMBL/GenBank/DDBJ databases">
        <title>Kribbella capetownensis sp. nov. and Kribbella speibonae sp. nov., isolated from soil.</title>
        <authorList>
            <person name="Curtis S.M."/>
            <person name="Norton I."/>
            <person name="Everest G.J."/>
            <person name="Meyers P.R."/>
        </authorList>
    </citation>
    <scope>NUCLEOTIDE SEQUENCE [LARGE SCALE GENOMIC DNA]</scope>
    <source>
        <strain evidence="8 9">SK5</strain>
    </source>
</reference>
<dbReference type="Gene3D" id="3.40.960.10">
    <property type="entry name" value="VSR Endonuclease"/>
    <property type="match status" value="1"/>
</dbReference>
<feature type="region of interest" description="Disordered" evidence="7">
    <location>
        <begin position="124"/>
        <end position="145"/>
    </location>
</feature>
<accession>A0ABY2A2M2</accession>
<name>A0ABY2A2M2_9ACTN</name>
<keyword evidence="5" id="KW-0234">DNA repair</keyword>
<dbReference type="NCBIfam" id="TIGR00632">
    <property type="entry name" value="vsr"/>
    <property type="match status" value="1"/>
</dbReference>
<dbReference type="InterPro" id="IPR011335">
    <property type="entry name" value="Restrct_endonuc-II-like"/>
</dbReference>
<dbReference type="CDD" id="cd00221">
    <property type="entry name" value="Vsr"/>
    <property type="match status" value="1"/>
</dbReference>
<evidence type="ECO:0000256" key="5">
    <source>
        <dbReference type="ARBA" id="ARBA00023204"/>
    </source>
</evidence>
<sequence length="145" mass="16577">MQAIRRTNTKPEILLRSALHRSGYRFRKDLSIYTSSRRVRPDVVFTARKVAVFIDGCFWHCCPEHGRQPSVNSQYWTPKLQRNVERDRLADTALGEDGWKVVRIWEHEPLDDAVEKVVAAVAERTSSPSIASELGTRGEHGHPGR</sequence>
<comment type="similarity">
    <text evidence="6">Belongs to the Vsr family.</text>
</comment>
<evidence type="ECO:0000313" key="8">
    <source>
        <dbReference type="EMBL" id="TCC22649.1"/>
    </source>
</evidence>